<comment type="caution">
    <text evidence="1">The sequence shown here is derived from an EMBL/GenBank/DDBJ whole genome shotgun (WGS) entry which is preliminary data.</text>
</comment>
<gene>
    <name evidence="1" type="ORF">ACJMK2_034747</name>
</gene>
<proteinExistence type="predicted"/>
<sequence length="137" mass="16189">MKHAYLDYIKSYKYFDKENIKLTFSYITPLATLSDNNAYLLIIDNEKMQSANKRRSQANVADDTLEVLRMMNEHPFVQTMVHNKDQVPSFICYTSDQITDMQHFLTYGNRQPVVKDRTFNLENVYVTAMVYKNQRVV</sequence>
<evidence type="ECO:0000313" key="2">
    <source>
        <dbReference type="Proteomes" id="UP001634394"/>
    </source>
</evidence>
<dbReference type="EMBL" id="JBJQND010000005">
    <property type="protein sequence ID" value="KAL3876976.1"/>
    <property type="molecule type" value="Genomic_DNA"/>
</dbReference>
<name>A0ABD3WU26_SINWO</name>
<evidence type="ECO:0000313" key="1">
    <source>
        <dbReference type="EMBL" id="KAL3876976.1"/>
    </source>
</evidence>
<organism evidence="1 2">
    <name type="scientific">Sinanodonta woodiana</name>
    <name type="common">Chinese pond mussel</name>
    <name type="synonym">Anodonta woodiana</name>
    <dbReference type="NCBI Taxonomy" id="1069815"/>
    <lineage>
        <taxon>Eukaryota</taxon>
        <taxon>Metazoa</taxon>
        <taxon>Spiralia</taxon>
        <taxon>Lophotrochozoa</taxon>
        <taxon>Mollusca</taxon>
        <taxon>Bivalvia</taxon>
        <taxon>Autobranchia</taxon>
        <taxon>Heteroconchia</taxon>
        <taxon>Palaeoheterodonta</taxon>
        <taxon>Unionida</taxon>
        <taxon>Unionoidea</taxon>
        <taxon>Unionidae</taxon>
        <taxon>Unioninae</taxon>
        <taxon>Sinanodonta</taxon>
    </lineage>
</organism>
<reference evidence="1 2" key="1">
    <citation type="submission" date="2024-11" db="EMBL/GenBank/DDBJ databases">
        <title>Chromosome-level genome assembly of the freshwater bivalve Anodonta woodiana.</title>
        <authorList>
            <person name="Chen X."/>
        </authorList>
    </citation>
    <scope>NUCLEOTIDE SEQUENCE [LARGE SCALE GENOMIC DNA]</scope>
    <source>
        <strain evidence="1">MN2024</strain>
        <tissue evidence="1">Gills</tissue>
    </source>
</reference>
<keyword evidence="2" id="KW-1185">Reference proteome</keyword>
<dbReference type="Proteomes" id="UP001634394">
    <property type="component" value="Unassembled WGS sequence"/>
</dbReference>
<dbReference type="AlphaFoldDB" id="A0ABD3WU26"/>
<protein>
    <submittedName>
        <fullName evidence="1">Uncharacterized protein</fullName>
    </submittedName>
</protein>
<accession>A0ABD3WU26</accession>